<reference evidence="2 3" key="1">
    <citation type="submission" date="2018-11" db="EMBL/GenBank/DDBJ databases">
        <authorList>
            <consortium name="Pathogen Informatics"/>
        </authorList>
    </citation>
    <scope>NUCLEOTIDE SEQUENCE [LARGE SCALE GENOMIC DNA]</scope>
    <source>
        <strain evidence="2 3">NCTC10913</strain>
    </source>
</reference>
<protein>
    <recommendedName>
        <fullName evidence="1">Pvc16 N-terminal domain-containing protein</fullName>
    </recommendedName>
</protein>
<proteinExistence type="predicted"/>
<dbReference type="RefSeq" id="WP_125147676.1">
    <property type="nucleotide sequence ID" value="NZ_UYIN01000001.1"/>
</dbReference>
<dbReference type="EMBL" id="UYIN01000001">
    <property type="protein sequence ID" value="VDG69778.1"/>
    <property type="molecule type" value="Genomic_DNA"/>
</dbReference>
<dbReference type="Proteomes" id="UP000277570">
    <property type="component" value="Unassembled WGS sequence"/>
</dbReference>
<name>A0ABY6SQ56_9CLOT</name>
<gene>
    <name evidence="2" type="ORF">NCTC10913_00418</name>
</gene>
<feature type="domain" description="Pvc16 N-terminal" evidence="1">
    <location>
        <begin position="16"/>
        <end position="181"/>
    </location>
</feature>
<comment type="caution">
    <text evidence="2">The sequence shown here is derived from an EMBL/GenBank/DDBJ whole genome shotgun (WGS) entry which is preliminary data.</text>
</comment>
<sequence length="190" mass="22078">MSKYTIIADISNHICSLLKKNMTPEPILNEEFIGICTPNEKGDLILGIYLYDIKESEEIRSTTMVNIRNTRQKFPPTYLTLYYMITAYSNTEIKFKYMDDQRILGRVIQVLTDNSTINVKEITNSSNILMPEAKIQFLNLNNEEKNKIWNVPNVPYRLSLCFSVSPVELESTRERKVQRVIDVISEVKET</sequence>
<evidence type="ECO:0000313" key="2">
    <source>
        <dbReference type="EMBL" id="VDG69778.1"/>
    </source>
</evidence>
<evidence type="ECO:0000259" key="1">
    <source>
        <dbReference type="Pfam" id="PF14065"/>
    </source>
</evidence>
<evidence type="ECO:0000313" key="3">
    <source>
        <dbReference type="Proteomes" id="UP000277570"/>
    </source>
</evidence>
<organism evidence="2 3">
    <name type="scientific">Clostridium carnis</name>
    <dbReference type="NCBI Taxonomy" id="1530"/>
    <lineage>
        <taxon>Bacteria</taxon>
        <taxon>Bacillati</taxon>
        <taxon>Bacillota</taxon>
        <taxon>Clostridia</taxon>
        <taxon>Eubacteriales</taxon>
        <taxon>Clostridiaceae</taxon>
        <taxon>Clostridium</taxon>
    </lineage>
</organism>
<accession>A0ABY6SQ56</accession>
<keyword evidence="3" id="KW-1185">Reference proteome</keyword>
<dbReference type="InterPro" id="IPR025351">
    <property type="entry name" value="Pvc16_N"/>
</dbReference>
<dbReference type="Pfam" id="PF14065">
    <property type="entry name" value="Pvc16_N"/>
    <property type="match status" value="1"/>
</dbReference>